<reference evidence="1 2" key="2">
    <citation type="journal article" date="2011" name="ISME J.">
        <title>RNA-seq reveals cooperative metabolic interactions between two termite-gut spirochete species in co-culture.</title>
        <authorList>
            <person name="Rosenthal A.Z."/>
            <person name="Matson E.G."/>
            <person name="Eldar A."/>
            <person name="Leadbetter J.R."/>
        </authorList>
    </citation>
    <scope>NUCLEOTIDE SEQUENCE [LARGE SCALE GENOMIC DNA]</scope>
    <source>
        <strain evidence="2">ATCC BAA-888 / DSM 13862 / ZAS-9</strain>
    </source>
</reference>
<dbReference type="STRING" id="545695.TREAZ_1002"/>
<keyword evidence="2" id="KW-1185">Reference proteome</keyword>
<dbReference type="eggNOG" id="ENOG5033AW7">
    <property type="taxonomic scope" value="Bacteria"/>
</dbReference>
<dbReference type="RefSeq" id="WP_015710983.1">
    <property type="nucleotide sequence ID" value="NC_015577.1"/>
</dbReference>
<organism evidence="1 2">
    <name type="scientific">Leadbettera azotonutricia (strain ATCC BAA-888 / DSM 13862 / ZAS-9)</name>
    <name type="common">Treponema azotonutricium</name>
    <dbReference type="NCBI Taxonomy" id="545695"/>
    <lineage>
        <taxon>Bacteria</taxon>
        <taxon>Pseudomonadati</taxon>
        <taxon>Spirochaetota</taxon>
        <taxon>Spirochaetia</taxon>
        <taxon>Spirochaetales</taxon>
        <taxon>Breznakiellaceae</taxon>
        <taxon>Leadbettera</taxon>
    </lineage>
</organism>
<accession>F5Y880</accession>
<dbReference type="EMBL" id="CP001841">
    <property type="protein sequence ID" value="AEF83456.1"/>
    <property type="molecule type" value="Genomic_DNA"/>
</dbReference>
<dbReference type="HOGENOM" id="CLU_138568_1_0_12"/>
<dbReference type="AlphaFoldDB" id="F5Y880"/>
<dbReference type="InParanoid" id="F5Y880"/>
<dbReference type="KEGG" id="taz:TREAZ_1002"/>
<gene>
    <name evidence="1" type="ordered locus">TREAZ_1002</name>
</gene>
<reference evidence="2" key="1">
    <citation type="submission" date="2009-12" db="EMBL/GenBank/DDBJ databases">
        <title>Complete sequence of Treponema azotonutricium strain ZAS-9.</title>
        <authorList>
            <person name="Tetu S.G."/>
            <person name="Matson E."/>
            <person name="Ren Q."/>
            <person name="Seshadri R."/>
            <person name="Elbourne L."/>
            <person name="Hassan K.A."/>
            <person name="Durkin A."/>
            <person name="Radune D."/>
            <person name="Mohamoud Y."/>
            <person name="Shay R."/>
            <person name="Jin S."/>
            <person name="Zhang X."/>
            <person name="Lucey K."/>
            <person name="Ballor N.R."/>
            <person name="Ottesen E."/>
            <person name="Rosenthal R."/>
            <person name="Allen A."/>
            <person name="Leadbetter J.R."/>
            <person name="Paulsen I.T."/>
        </authorList>
    </citation>
    <scope>NUCLEOTIDE SEQUENCE [LARGE SCALE GENOMIC DNA]</scope>
    <source>
        <strain evidence="2">ATCC BAA-888 / DSM 13862 / ZAS-9</strain>
    </source>
</reference>
<protein>
    <submittedName>
        <fullName evidence="1">Uncharacterized protein</fullName>
    </submittedName>
</protein>
<name>F5Y880_LEAAZ</name>
<evidence type="ECO:0000313" key="1">
    <source>
        <dbReference type="EMBL" id="AEF83456.1"/>
    </source>
</evidence>
<dbReference type="Proteomes" id="UP000009222">
    <property type="component" value="Chromosome"/>
</dbReference>
<sequence length="98" mass="10864">MCWYCGSPIKDAEPLGRSLLCPECGKDLRSCRNCRHYLPGVSRDCNESQADVPSDRDRANFCDWFSLNPKFREASAGQKAQAAGGKLAAKSAFEDLFK</sequence>
<evidence type="ECO:0000313" key="2">
    <source>
        <dbReference type="Proteomes" id="UP000009222"/>
    </source>
</evidence>
<dbReference type="OrthoDB" id="129664at2"/>
<proteinExistence type="predicted"/>